<evidence type="ECO:0000256" key="3">
    <source>
        <dbReference type="ARBA" id="ARBA00022598"/>
    </source>
</evidence>
<dbReference type="HOGENOM" id="CLU_029244_0_1_11"/>
<proteinExistence type="inferred from homology"/>
<dbReference type="STRING" id="362257.SVTN_35385"/>
<dbReference type="KEGG" id="svt:SVTN_35385"/>
<name>A0A0B5IKB9_9ACTN</name>
<dbReference type="PANTHER" id="PTHR43766:SF1">
    <property type="entry name" value="TRYPTOPHAN--TRNA LIGASE, MITOCHONDRIAL"/>
    <property type="match status" value="1"/>
</dbReference>
<dbReference type="GO" id="GO:0005524">
    <property type="term" value="F:ATP binding"/>
    <property type="evidence" value="ECO:0007669"/>
    <property type="project" value="UniProtKB-KW"/>
</dbReference>
<evidence type="ECO:0000256" key="2">
    <source>
        <dbReference type="ARBA" id="ARBA00013161"/>
    </source>
</evidence>
<comment type="similarity">
    <text evidence="1 10">Belongs to the class-I aminoacyl-tRNA synthetase family.</text>
</comment>
<dbReference type="InterPro" id="IPR002306">
    <property type="entry name" value="Trp-tRNA-ligase"/>
</dbReference>
<evidence type="ECO:0000256" key="6">
    <source>
        <dbReference type="ARBA" id="ARBA00022917"/>
    </source>
</evidence>
<keyword evidence="13" id="KW-1185">Reference proteome</keyword>
<evidence type="ECO:0000313" key="12">
    <source>
        <dbReference type="EMBL" id="AJF68824.1"/>
    </source>
</evidence>
<keyword evidence="4 10" id="KW-0547">Nucleotide-binding</keyword>
<dbReference type="GO" id="GO:0006436">
    <property type="term" value="P:tryptophanyl-tRNA aminoacylation"/>
    <property type="evidence" value="ECO:0007669"/>
    <property type="project" value="UniProtKB-UniRule"/>
</dbReference>
<dbReference type="GO" id="GO:0005829">
    <property type="term" value="C:cytosol"/>
    <property type="evidence" value="ECO:0007669"/>
    <property type="project" value="TreeGrafter"/>
</dbReference>
<feature type="region of interest" description="Disordered" evidence="11">
    <location>
        <begin position="1"/>
        <end position="21"/>
    </location>
</feature>
<keyword evidence="3 10" id="KW-0436">Ligase</keyword>
<evidence type="ECO:0000256" key="10">
    <source>
        <dbReference type="RuleBase" id="RU363036"/>
    </source>
</evidence>
<dbReference type="Proteomes" id="UP000031774">
    <property type="component" value="Chromosome"/>
</dbReference>
<evidence type="ECO:0000256" key="8">
    <source>
        <dbReference type="ARBA" id="ARBA00049929"/>
    </source>
</evidence>
<organism evidence="12 13">
    <name type="scientific">Streptomyces vietnamensis</name>
    <dbReference type="NCBI Taxonomy" id="362257"/>
    <lineage>
        <taxon>Bacteria</taxon>
        <taxon>Bacillati</taxon>
        <taxon>Actinomycetota</taxon>
        <taxon>Actinomycetes</taxon>
        <taxon>Kitasatosporales</taxon>
        <taxon>Streptomycetaceae</taxon>
        <taxon>Streptomyces</taxon>
    </lineage>
</organism>
<dbReference type="Gene3D" id="3.40.50.620">
    <property type="entry name" value="HUPs"/>
    <property type="match status" value="1"/>
</dbReference>
<dbReference type="InterPro" id="IPR014729">
    <property type="entry name" value="Rossmann-like_a/b/a_fold"/>
</dbReference>
<dbReference type="InterPro" id="IPR001412">
    <property type="entry name" value="aa-tRNA-synth_I_CS"/>
</dbReference>
<dbReference type="EMBL" id="CP010407">
    <property type="protein sequence ID" value="AJF68824.1"/>
    <property type="molecule type" value="Genomic_DNA"/>
</dbReference>
<dbReference type="PRINTS" id="PR01039">
    <property type="entry name" value="TRNASYNTHTRP"/>
</dbReference>
<dbReference type="InterPro" id="IPR050203">
    <property type="entry name" value="Trp-tRNA_synthetase"/>
</dbReference>
<keyword evidence="5 10" id="KW-0067">ATP-binding</keyword>
<feature type="compositionally biased region" description="Low complexity" evidence="11">
    <location>
        <begin position="1"/>
        <end position="16"/>
    </location>
</feature>
<dbReference type="InterPro" id="IPR002305">
    <property type="entry name" value="aa-tRNA-synth_Ic"/>
</dbReference>
<dbReference type="GO" id="GO:0004830">
    <property type="term" value="F:tryptophan-tRNA ligase activity"/>
    <property type="evidence" value="ECO:0007669"/>
    <property type="project" value="UniProtKB-UniRule"/>
</dbReference>
<dbReference type="Gene3D" id="1.10.240.10">
    <property type="entry name" value="Tyrosyl-Transfer RNA Synthetase"/>
    <property type="match status" value="1"/>
</dbReference>
<evidence type="ECO:0000256" key="5">
    <source>
        <dbReference type="ARBA" id="ARBA00022840"/>
    </source>
</evidence>
<evidence type="ECO:0000313" key="13">
    <source>
        <dbReference type="Proteomes" id="UP000031774"/>
    </source>
</evidence>
<dbReference type="PANTHER" id="PTHR43766">
    <property type="entry name" value="TRYPTOPHAN--TRNA LIGASE, MITOCHONDRIAL"/>
    <property type="match status" value="1"/>
</dbReference>
<comment type="catalytic activity">
    <reaction evidence="8">
        <text>tRNA(Trp) + L-tryptophan + ATP = L-tryptophyl-tRNA(Trp) + AMP + diphosphate + H(+)</text>
        <dbReference type="Rhea" id="RHEA:24080"/>
        <dbReference type="Rhea" id="RHEA-COMP:9671"/>
        <dbReference type="Rhea" id="RHEA-COMP:9705"/>
        <dbReference type="ChEBI" id="CHEBI:15378"/>
        <dbReference type="ChEBI" id="CHEBI:30616"/>
        <dbReference type="ChEBI" id="CHEBI:33019"/>
        <dbReference type="ChEBI" id="CHEBI:57912"/>
        <dbReference type="ChEBI" id="CHEBI:78442"/>
        <dbReference type="ChEBI" id="CHEBI:78535"/>
        <dbReference type="ChEBI" id="CHEBI:456215"/>
        <dbReference type="EC" id="6.1.1.2"/>
    </reaction>
</comment>
<sequence>MSTLTTTAPAPATTAPSVDALGTSAAKARSAVLEEQILEEPGRFRVLTGDRPTGRLHLGHYFGTLHNRVRLQDLGVELFVIIADYQVLTDRDVADHLAERVEELVLDHLAIGVDPERSTVFTHSAVPALNQLLLPFLSLVSVAELNRNPTVKDEIAHSGQSAVSGLMFTYPVHQAADILFCKADLVPVGQDQLPHLEITRTVARRFNERYGNGTAVFPEPDALLSEAPLLLGTDGTKMSKSRGNAISLAADADETARLIKGAKTDSERHISYDPVGRPEVSSLLLLAALCQGRTPEEVAADIGSAGSAVLKRTVAESVNEYLAPIRARRAEYARDRGYLRRVLREGNERARAVADVTLAEVRTAMRNHY</sequence>
<keyword evidence="6 10" id="KW-0648">Protein biosynthesis</keyword>
<dbReference type="EC" id="6.1.1.2" evidence="2 9"/>
<reference evidence="12 13" key="1">
    <citation type="submission" date="2014-12" db="EMBL/GenBank/DDBJ databases">
        <title>Complete genome sequence of Streptomyces vietnamensis strain GIMV4.0001, a genetic manipulable producer of the benzoisochromanequinone antibiotic granaticin.</title>
        <authorList>
            <person name="Deng M.R."/>
            <person name="Guo J."/>
            <person name="Ma L.Y."/>
            <person name="Feng G.D."/>
            <person name="Mo C.Y."/>
            <person name="Zhu H.H."/>
        </authorList>
    </citation>
    <scope>NUCLEOTIDE SEQUENCE [LARGE SCALE GENOMIC DNA]</scope>
    <source>
        <strain evidence="13">GIMV4.0001</strain>
    </source>
</reference>
<protein>
    <recommendedName>
        <fullName evidence="2 9">Tryptophan--tRNA ligase</fullName>
        <ecNumber evidence="2 9">6.1.1.2</ecNumber>
    </recommendedName>
</protein>
<dbReference type="Pfam" id="PF00579">
    <property type="entry name" value="tRNA-synt_1b"/>
    <property type="match status" value="1"/>
</dbReference>
<evidence type="ECO:0000256" key="1">
    <source>
        <dbReference type="ARBA" id="ARBA00005594"/>
    </source>
</evidence>
<keyword evidence="7 10" id="KW-0030">Aminoacyl-tRNA synthetase</keyword>
<dbReference type="CDD" id="cd00806">
    <property type="entry name" value="TrpRS_core"/>
    <property type="match status" value="1"/>
</dbReference>
<dbReference type="SUPFAM" id="SSF52374">
    <property type="entry name" value="Nucleotidylyl transferase"/>
    <property type="match status" value="1"/>
</dbReference>
<gene>
    <name evidence="12" type="ORF">SVTN_35385</name>
</gene>
<accession>A0A0B5IKB9</accession>
<dbReference type="RefSeq" id="WP_041132747.1">
    <property type="nucleotide sequence ID" value="NZ_CP010407.1"/>
</dbReference>
<dbReference type="NCBIfam" id="TIGR00233">
    <property type="entry name" value="trpS"/>
    <property type="match status" value="1"/>
</dbReference>
<dbReference type="FunFam" id="1.10.240.10:FF:000005">
    <property type="entry name" value="Tryptophan--tRNA ligase"/>
    <property type="match status" value="1"/>
</dbReference>
<evidence type="ECO:0000256" key="4">
    <source>
        <dbReference type="ARBA" id="ARBA00022741"/>
    </source>
</evidence>
<evidence type="ECO:0000256" key="9">
    <source>
        <dbReference type="NCBIfam" id="TIGR00233"/>
    </source>
</evidence>
<dbReference type="AlphaFoldDB" id="A0A0B5IKB9"/>
<evidence type="ECO:0000256" key="11">
    <source>
        <dbReference type="SAM" id="MobiDB-lite"/>
    </source>
</evidence>
<evidence type="ECO:0000256" key="7">
    <source>
        <dbReference type="ARBA" id="ARBA00023146"/>
    </source>
</evidence>
<dbReference type="PROSITE" id="PS00178">
    <property type="entry name" value="AA_TRNA_LIGASE_I"/>
    <property type="match status" value="1"/>
</dbReference>